<reference evidence="8" key="2">
    <citation type="submission" date="2013-12" db="EMBL/GenBank/DDBJ databases">
        <authorList>
            <person name="Yu Y."/>
            <person name="Lee S."/>
            <person name="de Baynast K."/>
            <person name="Wissotski M."/>
            <person name="Liu L."/>
            <person name="Talag J."/>
            <person name="Goicoechea J."/>
            <person name="Angelova A."/>
            <person name="Jetty R."/>
            <person name="Kudrna D."/>
            <person name="Golser W."/>
            <person name="Rivera L."/>
            <person name="Zhang J."/>
            <person name="Wing R."/>
        </authorList>
    </citation>
    <scope>NUCLEOTIDE SEQUENCE</scope>
</reference>
<reference evidence="7 8" key="1">
    <citation type="submission" date="2012-08" db="EMBL/GenBank/DDBJ databases">
        <title>Oryza genome evolution.</title>
        <authorList>
            <person name="Wing R.A."/>
        </authorList>
    </citation>
    <scope>NUCLEOTIDE SEQUENCE</scope>
</reference>
<dbReference type="GO" id="GO:0003677">
    <property type="term" value="F:DNA binding"/>
    <property type="evidence" value="ECO:0007669"/>
    <property type="project" value="UniProtKB-KW"/>
</dbReference>
<keyword evidence="2" id="KW-0238">DNA-binding</keyword>
<feature type="domain" description="NAC" evidence="6">
    <location>
        <begin position="18"/>
        <end position="203"/>
    </location>
</feature>
<proteinExistence type="predicted"/>
<keyword evidence="3" id="KW-0804">Transcription</keyword>
<accession>A0A0D9X5M0</accession>
<evidence type="ECO:0000259" key="6">
    <source>
        <dbReference type="PROSITE" id="PS51005"/>
    </source>
</evidence>
<sequence length="291" mass="31821">MADSGVCITLVNGTTRHLPIGSMFRPTDGELVFHYLYQRAIQMPLPLNFIPNIDILCHNPWDIVPAQEQKNGKHFFTHKENKNPGGQRRNRATDNGFWRSAGSEVPVFYKPNGGAEDILVGMKRTLVFYRGKSSSTERTEWVMQEFRLAGWCLFRCPMMGQVTSGGSSNTEVTIAMTNDGGLSAAPTNVLPDSSWLICRIYAKRQRAPQVIIPPAFGNAQEVMIPLAGGNAGLAPRAGPSSPTCSIALSYEGSDECTDEGDAKDSYHANRDMSTTTGDGSEDVQVAMNRTL</sequence>
<dbReference type="InterPro" id="IPR036093">
    <property type="entry name" value="NAC_dom_sf"/>
</dbReference>
<keyword evidence="1" id="KW-0805">Transcription regulation</keyword>
<dbReference type="Proteomes" id="UP000032180">
    <property type="component" value="Chromosome 8"/>
</dbReference>
<dbReference type="PROSITE" id="PS51005">
    <property type="entry name" value="NAC"/>
    <property type="match status" value="1"/>
</dbReference>
<dbReference type="HOGENOM" id="CLU_035664_9_2_1"/>
<keyword evidence="4" id="KW-0539">Nucleus</keyword>
<evidence type="ECO:0000256" key="4">
    <source>
        <dbReference type="ARBA" id="ARBA00023242"/>
    </source>
</evidence>
<dbReference type="eggNOG" id="ENOG502R7WC">
    <property type="taxonomic scope" value="Eukaryota"/>
</dbReference>
<evidence type="ECO:0000313" key="7">
    <source>
        <dbReference type="EnsemblPlants" id="LPERR08G06210.1"/>
    </source>
</evidence>
<evidence type="ECO:0000256" key="1">
    <source>
        <dbReference type="ARBA" id="ARBA00023015"/>
    </source>
</evidence>
<organism evidence="7 8">
    <name type="scientific">Leersia perrieri</name>
    <dbReference type="NCBI Taxonomy" id="77586"/>
    <lineage>
        <taxon>Eukaryota</taxon>
        <taxon>Viridiplantae</taxon>
        <taxon>Streptophyta</taxon>
        <taxon>Embryophyta</taxon>
        <taxon>Tracheophyta</taxon>
        <taxon>Spermatophyta</taxon>
        <taxon>Magnoliopsida</taxon>
        <taxon>Liliopsida</taxon>
        <taxon>Poales</taxon>
        <taxon>Poaceae</taxon>
        <taxon>BOP clade</taxon>
        <taxon>Oryzoideae</taxon>
        <taxon>Oryzeae</taxon>
        <taxon>Oryzinae</taxon>
        <taxon>Leersia</taxon>
    </lineage>
</organism>
<dbReference type="GO" id="GO:0006355">
    <property type="term" value="P:regulation of DNA-templated transcription"/>
    <property type="evidence" value="ECO:0007669"/>
    <property type="project" value="InterPro"/>
</dbReference>
<feature type="compositionally biased region" description="Basic and acidic residues" evidence="5">
    <location>
        <begin position="260"/>
        <end position="270"/>
    </location>
</feature>
<keyword evidence="8" id="KW-1185">Reference proteome</keyword>
<evidence type="ECO:0000256" key="5">
    <source>
        <dbReference type="SAM" id="MobiDB-lite"/>
    </source>
</evidence>
<evidence type="ECO:0000256" key="2">
    <source>
        <dbReference type="ARBA" id="ARBA00023125"/>
    </source>
</evidence>
<evidence type="ECO:0000256" key="3">
    <source>
        <dbReference type="ARBA" id="ARBA00023163"/>
    </source>
</evidence>
<dbReference type="EnsemblPlants" id="LPERR08G06210.1">
    <property type="protein sequence ID" value="LPERR08G06210.1"/>
    <property type="gene ID" value="LPERR08G06210"/>
</dbReference>
<feature type="region of interest" description="Disordered" evidence="5">
    <location>
        <begin position="253"/>
        <end position="291"/>
    </location>
</feature>
<reference evidence="7" key="3">
    <citation type="submission" date="2015-04" db="UniProtKB">
        <authorList>
            <consortium name="EnsemblPlants"/>
        </authorList>
    </citation>
    <scope>IDENTIFICATION</scope>
</reference>
<dbReference type="SUPFAM" id="SSF101941">
    <property type="entry name" value="NAC domain"/>
    <property type="match status" value="1"/>
</dbReference>
<evidence type="ECO:0000313" key="8">
    <source>
        <dbReference type="Proteomes" id="UP000032180"/>
    </source>
</evidence>
<name>A0A0D9X5M0_9ORYZ</name>
<dbReference type="Gene3D" id="2.170.150.80">
    <property type="entry name" value="NAC domain"/>
    <property type="match status" value="1"/>
</dbReference>
<protein>
    <recommendedName>
        <fullName evidence="6">NAC domain-containing protein</fullName>
    </recommendedName>
</protein>
<dbReference type="Pfam" id="PF02365">
    <property type="entry name" value="NAM"/>
    <property type="match status" value="1"/>
</dbReference>
<dbReference type="PANTHER" id="PTHR31744">
    <property type="entry name" value="PROTEIN CUP-SHAPED COTYLEDON 2-RELATED"/>
    <property type="match status" value="1"/>
</dbReference>
<dbReference type="Gramene" id="LPERR08G06210.1">
    <property type="protein sequence ID" value="LPERR08G06210.1"/>
    <property type="gene ID" value="LPERR08G06210"/>
</dbReference>
<dbReference type="STRING" id="77586.A0A0D9X5M0"/>
<dbReference type="InterPro" id="IPR003441">
    <property type="entry name" value="NAC-dom"/>
</dbReference>
<dbReference type="AlphaFoldDB" id="A0A0D9X5M0"/>
<dbReference type="PANTHER" id="PTHR31744:SF93">
    <property type="entry name" value="NAC DOMAIN-CONTAINING PROTEIN"/>
    <property type="match status" value="1"/>
</dbReference>